<keyword evidence="4 8" id="KW-0812">Transmembrane</keyword>
<evidence type="ECO:0000313" key="10">
    <source>
        <dbReference type="EMBL" id="HJB91967.1"/>
    </source>
</evidence>
<dbReference type="Pfam" id="PF09335">
    <property type="entry name" value="VTT_dom"/>
    <property type="match status" value="1"/>
</dbReference>
<evidence type="ECO:0000256" key="5">
    <source>
        <dbReference type="ARBA" id="ARBA00022989"/>
    </source>
</evidence>
<evidence type="ECO:0000256" key="2">
    <source>
        <dbReference type="ARBA" id="ARBA00010792"/>
    </source>
</evidence>
<dbReference type="PANTHER" id="PTHR42709">
    <property type="entry name" value="ALKALINE PHOSPHATASE LIKE PROTEIN"/>
    <property type="match status" value="1"/>
</dbReference>
<comment type="similarity">
    <text evidence="2">Belongs to the DedA family.</text>
</comment>
<keyword evidence="5 8" id="KW-1133">Transmembrane helix</keyword>
<dbReference type="GO" id="GO:0005886">
    <property type="term" value="C:plasma membrane"/>
    <property type="evidence" value="ECO:0007669"/>
    <property type="project" value="UniProtKB-SubCell"/>
</dbReference>
<reference evidence="10" key="1">
    <citation type="journal article" date="2021" name="PeerJ">
        <title>Extensive microbial diversity within the chicken gut microbiome revealed by metagenomics and culture.</title>
        <authorList>
            <person name="Gilroy R."/>
            <person name="Ravi A."/>
            <person name="Getino M."/>
            <person name="Pursley I."/>
            <person name="Horton D.L."/>
            <person name="Alikhan N.F."/>
            <person name="Baker D."/>
            <person name="Gharbi K."/>
            <person name="Hall N."/>
            <person name="Watson M."/>
            <person name="Adriaenssens E.M."/>
            <person name="Foster-Nyarko E."/>
            <person name="Jarju S."/>
            <person name="Secka A."/>
            <person name="Antonio M."/>
            <person name="Oren A."/>
            <person name="Chaudhuri R.R."/>
            <person name="La Ragione R."/>
            <person name="Hildebrand F."/>
            <person name="Pallen M.J."/>
        </authorList>
    </citation>
    <scope>NUCLEOTIDE SEQUENCE</scope>
    <source>
        <strain evidence="10">USAMLcec3-2134</strain>
    </source>
</reference>
<feature type="transmembrane region" description="Helical" evidence="8">
    <location>
        <begin position="143"/>
        <end position="164"/>
    </location>
</feature>
<proteinExistence type="inferred from homology"/>
<keyword evidence="3" id="KW-1003">Cell membrane</keyword>
<dbReference type="InterPro" id="IPR051311">
    <property type="entry name" value="DedA_domain"/>
</dbReference>
<feature type="domain" description="VTT" evidence="9">
    <location>
        <begin position="30"/>
        <end position="161"/>
    </location>
</feature>
<feature type="compositionally biased region" description="Basic and acidic residues" evidence="7">
    <location>
        <begin position="211"/>
        <end position="225"/>
    </location>
</feature>
<sequence>MQELVQNIMNRFGYPGIGLLILVETVFPPIPSEVILTFGGFLTTCTELTVMGVIASSTIASLAGAWILYGLGRLLSPKRLQGLASGKLAKRLGFQEKEVGDTFAWFEKKGEKAVFFGRCVPIIRSLISIPAGMAGMRAGRFTAFTLAGSLIWDTMLVLLGAMAGESWGVIMEYTDAYSALVKLGAATVCAVALMRFWGECRKKGKAGRGGQDGKKGNIGQREKAR</sequence>
<dbReference type="EMBL" id="DWXE01000040">
    <property type="protein sequence ID" value="HJB91967.1"/>
    <property type="molecule type" value="Genomic_DNA"/>
</dbReference>
<name>A0A9D2MSB1_9FIRM</name>
<reference evidence="10" key="2">
    <citation type="submission" date="2021-04" db="EMBL/GenBank/DDBJ databases">
        <authorList>
            <person name="Gilroy R."/>
        </authorList>
    </citation>
    <scope>NUCLEOTIDE SEQUENCE</scope>
    <source>
        <strain evidence="10">USAMLcec3-2134</strain>
    </source>
</reference>
<gene>
    <name evidence="10" type="ORF">H9763_10965</name>
</gene>
<keyword evidence="6 8" id="KW-0472">Membrane</keyword>
<evidence type="ECO:0000259" key="9">
    <source>
        <dbReference type="Pfam" id="PF09335"/>
    </source>
</evidence>
<organism evidence="10 11">
    <name type="scientific">Candidatus Eisenbergiella merdigallinarum</name>
    <dbReference type="NCBI Taxonomy" id="2838552"/>
    <lineage>
        <taxon>Bacteria</taxon>
        <taxon>Bacillati</taxon>
        <taxon>Bacillota</taxon>
        <taxon>Clostridia</taxon>
        <taxon>Lachnospirales</taxon>
        <taxon>Lachnospiraceae</taxon>
        <taxon>Eisenbergiella</taxon>
    </lineage>
</organism>
<comment type="subcellular location">
    <subcellularLocation>
        <location evidence="1">Cell membrane</location>
        <topology evidence="1">Multi-pass membrane protein</topology>
    </subcellularLocation>
</comment>
<dbReference type="InterPro" id="IPR032816">
    <property type="entry name" value="VTT_dom"/>
</dbReference>
<evidence type="ECO:0000256" key="8">
    <source>
        <dbReference type="SAM" id="Phobius"/>
    </source>
</evidence>
<dbReference type="AlphaFoldDB" id="A0A9D2MSB1"/>
<feature type="region of interest" description="Disordered" evidence="7">
    <location>
        <begin position="203"/>
        <end position="225"/>
    </location>
</feature>
<protein>
    <submittedName>
        <fullName evidence="10">DedA family protein</fullName>
    </submittedName>
</protein>
<feature type="transmembrane region" description="Helical" evidence="8">
    <location>
        <begin position="50"/>
        <end position="71"/>
    </location>
</feature>
<dbReference type="Proteomes" id="UP000886883">
    <property type="component" value="Unassembled WGS sequence"/>
</dbReference>
<evidence type="ECO:0000256" key="7">
    <source>
        <dbReference type="SAM" id="MobiDB-lite"/>
    </source>
</evidence>
<dbReference type="PANTHER" id="PTHR42709:SF6">
    <property type="entry name" value="UNDECAPRENYL PHOSPHATE TRANSPORTER A"/>
    <property type="match status" value="1"/>
</dbReference>
<feature type="transmembrane region" description="Helical" evidence="8">
    <location>
        <begin position="12"/>
        <end position="30"/>
    </location>
</feature>
<evidence type="ECO:0000256" key="4">
    <source>
        <dbReference type="ARBA" id="ARBA00022692"/>
    </source>
</evidence>
<accession>A0A9D2MSB1</accession>
<evidence type="ECO:0000256" key="3">
    <source>
        <dbReference type="ARBA" id="ARBA00022475"/>
    </source>
</evidence>
<evidence type="ECO:0000256" key="6">
    <source>
        <dbReference type="ARBA" id="ARBA00023136"/>
    </source>
</evidence>
<evidence type="ECO:0000313" key="11">
    <source>
        <dbReference type="Proteomes" id="UP000886883"/>
    </source>
</evidence>
<evidence type="ECO:0000256" key="1">
    <source>
        <dbReference type="ARBA" id="ARBA00004651"/>
    </source>
</evidence>
<comment type="caution">
    <text evidence="10">The sequence shown here is derived from an EMBL/GenBank/DDBJ whole genome shotgun (WGS) entry which is preliminary data.</text>
</comment>
<feature type="transmembrane region" description="Helical" evidence="8">
    <location>
        <begin position="176"/>
        <end position="198"/>
    </location>
</feature>